<dbReference type="PROSITE" id="PS00028">
    <property type="entry name" value="ZINC_FINGER_C2H2_1"/>
    <property type="match status" value="1"/>
</dbReference>
<dbReference type="InterPro" id="IPR013087">
    <property type="entry name" value="Znf_C2H2_type"/>
</dbReference>
<reference evidence="2 3" key="1">
    <citation type="submission" date="2018-05" db="EMBL/GenBank/DDBJ databases">
        <title>Genome sequencing and assembly of the regulated plant pathogen Lachnellula willkommii and related sister species for the development of diagnostic species identification markers.</title>
        <authorList>
            <person name="Giroux E."/>
            <person name="Bilodeau G."/>
        </authorList>
    </citation>
    <scope>NUCLEOTIDE SEQUENCE [LARGE SCALE GENOMIC DNA]</scope>
    <source>
        <strain evidence="2 3">CBS 160.35</strain>
    </source>
</reference>
<organism evidence="2 3">
    <name type="scientific">Lachnellula occidentalis</name>
    <dbReference type="NCBI Taxonomy" id="215460"/>
    <lineage>
        <taxon>Eukaryota</taxon>
        <taxon>Fungi</taxon>
        <taxon>Dikarya</taxon>
        <taxon>Ascomycota</taxon>
        <taxon>Pezizomycotina</taxon>
        <taxon>Leotiomycetes</taxon>
        <taxon>Helotiales</taxon>
        <taxon>Lachnaceae</taxon>
        <taxon>Lachnellula</taxon>
    </lineage>
</organism>
<keyword evidence="3" id="KW-1185">Reference proteome</keyword>
<dbReference type="EMBL" id="QGMI01000556">
    <property type="protein sequence ID" value="TVY38972.1"/>
    <property type="molecule type" value="Genomic_DNA"/>
</dbReference>
<proteinExistence type="predicted"/>
<feature type="domain" description="C2H2-type" evidence="1">
    <location>
        <begin position="252"/>
        <end position="273"/>
    </location>
</feature>
<comment type="caution">
    <text evidence="2">The sequence shown here is derived from an EMBL/GenBank/DDBJ whole genome shotgun (WGS) entry which is preliminary data.</text>
</comment>
<evidence type="ECO:0000259" key="1">
    <source>
        <dbReference type="PROSITE" id="PS00028"/>
    </source>
</evidence>
<sequence>MQAQRHEDVAANQMDTQHHFSQPSYPDMGLGGLADAAPNLPNSTLNYENNCSQGIQGVSTTAVPSTNNISHDVAHQSNLPLPSGALLYAPTPDPIYHGYSSQDNGFLNVGDDSYGSLTSQYPAFASGHNVPVPTCAFATNVPTTAGVQMGFPFDQSITFNHPRSSLYCPLPWNAMGVMMPDALPIANPEAPGNHPSQRDAMDFSDTMLADFPVVPSFGSVNDNIAAHPPIPAAPPAAPPLAAPPLPITRIPCTFCTHTFVRDSDRIRHENSKHLNIPGAHLCPVPRCSKSHGRGFSRADKLTEHLWKKHAGLGYAKRV</sequence>
<evidence type="ECO:0000313" key="2">
    <source>
        <dbReference type="EMBL" id="TVY38972.1"/>
    </source>
</evidence>
<accession>A0A8H8RPV8</accession>
<dbReference type="Proteomes" id="UP000443090">
    <property type="component" value="Unassembled WGS sequence"/>
</dbReference>
<dbReference type="AlphaFoldDB" id="A0A8H8RPV8"/>
<gene>
    <name evidence="2" type="ORF">LOCC1_G006389</name>
</gene>
<protein>
    <recommendedName>
        <fullName evidence="1">C2H2-type domain-containing protein</fullName>
    </recommendedName>
</protein>
<name>A0A8H8RPV8_9HELO</name>
<dbReference type="OrthoDB" id="7295497at2759"/>
<evidence type="ECO:0000313" key="3">
    <source>
        <dbReference type="Proteomes" id="UP000443090"/>
    </source>
</evidence>